<feature type="region of interest" description="Disordered" evidence="8">
    <location>
        <begin position="205"/>
        <end position="251"/>
    </location>
</feature>
<evidence type="ECO:0000259" key="9">
    <source>
        <dbReference type="PROSITE" id="PS51405"/>
    </source>
</evidence>
<comment type="cofactor">
    <cofactor evidence="1">
        <name>heme b</name>
        <dbReference type="ChEBI" id="CHEBI:60344"/>
    </cofactor>
</comment>
<dbReference type="PROSITE" id="PS51405">
    <property type="entry name" value="HEME_HALOPEROXIDASE"/>
    <property type="match status" value="1"/>
</dbReference>
<dbReference type="Gene3D" id="1.10.489.10">
    <property type="entry name" value="Chloroperoxidase-like"/>
    <property type="match status" value="1"/>
</dbReference>
<evidence type="ECO:0000256" key="7">
    <source>
        <dbReference type="ARBA" id="ARBA00025795"/>
    </source>
</evidence>
<evidence type="ECO:0000256" key="8">
    <source>
        <dbReference type="SAM" id="MobiDB-lite"/>
    </source>
</evidence>
<keyword evidence="6" id="KW-0408">Iron</keyword>
<evidence type="ECO:0000256" key="6">
    <source>
        <dbReference type="ARBA" id="ARBA00023004"/>
    </source>
</evidence>
<dbReference type="InterPro" id="IPR036851">
    <property type="entry name" value="Chloroperoxidase-like_sf"/>
</dbReference>
<feature type="compositionally biased region" description="Acidic residues" evidence="8">
    <location>
        <begin position="526"/>
        <end position="544"/>
    </location>
</feature>
<dbReference type="InterPro" id="IPR000028">
    <property type="entry name" value="Chloroperoxidase"/>
</dbReference>
<keyword evidence="3" id="KW-0349">Heme</keyword>
<comment type="similarity">
    <text evidence="7">Belongs to the chloroperoxidase family.</text>
</comment>
<evidence type="ECO:0000313" key="10">
    <source>
        <dbReference type="EMBL" id="RMZ74469.1"/>
    </source>
</evidence>
<name>A0A3M7MJD8_9PLEO</name>
<dbReference type="Pfam" id="PF01328">
    <property type="entry name" value="Peroxidase_2"/>
    <property type="match status" value="1"/>
</dbReference>
<dbReference type="PANTHER" id="PTHR33577:SF9">
    <property type="entry name" value="PEROXIDASE STCC"/>
    <property type="match status" value="1"/>
</dbReference>
<reference evidence="10 11" key="1">
    <citation type="journal article" date="2014" name="PLoS ONE">
        <title>De novo Genome Assembly of the Fungal Plant Pathogen Pyrenophora semeniperda.</title>
        <authorList>
            <person name="Soliai M.M."/>
            <person name="Meyer S.E."/>
            <person name="Udall J.A."/>
            <person name="Elzinga D.E."/>
            <person name="Hermansen R.A."/>
            <person name="Bodily P.M."/>
            <person name="Hart A.A."/>
            <person name="Coleman C.E."/>
        </authorList>
    </citation>
    <scope>NUCLEOTIDE SEQUENCE [LARGE SCALE GENOMIC DNA]</scope>
    <source>
        <strain evidence="10 11">CCB06</strain>
        <tissue evidence="10">Mycelium</tissue>
    </source>
</reference>
<evidence type="ECO:0000256" key="4">
    <source>
        <dbReference type="ARBA" id="ARBA00022723"/>
    </source>
</evidence>
<keyword evidence="11" id="KW-1185">Reference proteome</keyword>
<evidence type="ECO:0000256" key="2">
    <source>
        <dbReference type="ARBA" id="ARBA00022559"/>
    </source>
</evidence>
<feature type="region of interest" description="Disordered" evidence="8">
    <location>
        <begin position="502"/>
        <end position="548"/>
    </location>
</feature>
<keyword evidence="5" id="KW-0560">Oxidoreductase</keyword>
<dbReference type="PANTHER" id="PTHR33577">
    <property type="entry name" value="STERIGMATOCYSTIN BIOSYNTHESIS PEROXIDASE STCC-RELATED"/>
    <property type="match status" value="1"/>
</dbReference>
<feature type="domain" description="Heme haloperoxidase family profile" evidence="9">
    <location>
        <begin position="1"/>
        <end position="175"/>
    </location>
</feature>
<dbReference type="Proteomes" id="UP000265663">
    <property type="component" value="Unassembled WGS sequence"/>
</dbReference>
<feature type="compositionally biased region" description="Polar residues" evidence="8">
    <location>
        <begin position="218"/>
        <end position="227"/>
    </location>
</feature>
<dbReference type="GO" id="GO:0004601">
    <property type="term" value="F:peroxidase activity"/>
    <property type="evidence" value="ECO:0007669"/>
    <property type="project" value="UniProtKB-KW"/>
</dbReference>
<dbReference type="SUPFAM" id="SSF47571">
    <property type="entry name" value="Cloroperoxidase"/>
    <property type="match status" value="1"/>
</dbReference>
<proteinExistence type="inferred from homology"/>
<dbReference type="OrthoDB" id="5411773at2759"/>
<evidence type="ECO:0000256" key="5">
    <source>
        <dbReference type="ARBA" id="ARBA00023002"/>
    </source>
</evidence>
<keyword evidence="4" id="KW-0479">Metal-binding</keyword>
<protein>
    <submittedName>
        <fullName evidence="10">Major facilitator superfamily transporter</fullName>
    </submittedName>
</protein>
<dbReference type="AlphaFoldDB" id="A0A3M7MJD8"/>
<dbReference type="EMBL" id="KE747844">
    <property type="protein sequence ID" value="RMZ74469.1"/>
    <property type="molecule type" value="Genomic_DNA"/>
</dbReference>
<accession>A0A3M7MJD8</accession>
<evidence type="ECO:0000256" key="1">
    <source>
        <dbReference type="ARBA" id="ARBA00001970"/>
    </source>
</evidence>
<gene>
    <name evidence="10" type="ORF">GMOD_00003514</name>
</gene>
<sequence>MARKSLTIPHLIRGLAEGLHMGGDFSTLLGATGLVASEHPFTGTFNLDDLDMHNWPTEHDVSVSRPDANLGGDYISFNETVWNSYISFFDGKPTMDVVTTAHARYARLQDSKKNNPKLVFGPKEEVLSLAENALILMTMGGNMDWVKCFIEEEKLPFDQGWRPPGEKITLISLGRKSVEILKHSPDLAPELKGVTIRRMADMARLSAPASDSKRRASYKSSDGNVRQSAALEAVGSRPRHAQRRPTKETSYDLSNHAKAYLEGGQYVSGYDFLYSLLAAGTSISTPAQPYMGRLAPPAYIAFASSLVADPKFTTKSRSRDAHKGPDAALRYLQCICTTIDGPAYPTIREAFTFPEERNRRRAPGRAAAVQSPVDSSDIERIVGEAANEKSLWYRADDFWHIVGWAFNCSIAHKKRWSRWKLWLSNILDFIEADWEVCVKQGKTDEGIDELVLQESLLWYYIVGEESAPTNRTRRRRIVKAILGTATPDSLKEYPEIWAKETAEPKKKNDDEPIGEVDFETGKTADYDVDEDMQDAPDGVEEDAQESPLHDDQVWDLHDAVEHLGGHDAIQLRYRLMTLLTQVAQALPKQFTSLFDLCDNILEEFNSLPTIIFQTLLSTMKLPSTVQMAFIANLFHPLIAGKSPNFFLVKPTQEHFESKLLLLKASTQSFAANAKISLILEQMVLHMMSQDALLPTPALRNAMETGIHSRATVQGLKRGNANEEQQAKVLMQMCAARLLCLLEVLEMTKAVQQSKPTKRRTRAIKEAALMSFASASSLSPAPDSD</sequence>
<dbReference type="GO" id="GO:0046872">
    <property type="term" value="F:metal ion binding"/>
    <property type="evidence" value="ECO:0007669"/>
    <property type="project" value="UniProtKB-KW"/>
</dbReference>
<evidence type="ECO:0000313" key="11">
    <source>
        <dbReference type="Proteomes" id="UP000265663"/>
    </source>
</evidence>
<evidence type="ECO:0000256" key="3">
    <source>
        <dbReference type="ARBA" id="ARBA00022617"/>
    </source>
</evidence>
<keyword evidence="2" id="KW-0575">Peroxidase</keyword>
<organism evidence="10 11">
    <name type="scientific">Pyrenophora seminiperda CCB06</name>
    <dbReference type="NCBI Taxonomy" id="1302712"/>
    <lineage>
        <taxon>Eukaryota</taxon>
        <taxon>Fungi</taxon>
        <taxon>Dikarya</taxon>
        <taxon>Ascomycota</taxon>
        <taxon>Pezizomycotina</taxon>
        <taxon>Dothideomycetes</taxon>
        <taxon>Pleosporomycetidae</taxon>
        <taxon>Pleosporales</taxon>
        <taxon>Pleosporineae</taxon>
        <taxon>Pleosporaceae</taxon>
        <taxon>Pyrenophora</taxon>
    </lineage>
</organism>